<evidence type="ECO:0000313" key="3">
    <source>
        <dbReference type="Proteomes" id="UP000253204"/>
    </source>
</evidence>
<dbReference type="Proteomes" id="UP000253204">
    <property type="component" value="Unassembled WGS sequence"/>
</dbReference>
<keyword evidence="1" id="KW-0812">Transmembrane</keyword>
<dbReference type="RefSeq" id="WP_114485112.1">
    <property type="nucleotide sequence ID" value="NZ_CBCSHM010000052.1"/>
</dbReference>
<feature type="transmembrane region" description="Helical" evidence="1">
    <location>
        <begin position="21"/>
        <end position="41"/>
    </location>
</feature>
<sequence>MISPSKARINRESRTARWTALGLLVGGIALGGLGVAQLYGFGLMAEPVAGSALARNCLESAAALGGELTPEPGGQLAISLAEAPTLREGILASSLIVEQCVGYEVATFCAGEDCGGDLLQMTLSRTP</sequence>
<comment type="caution">
    <text evidence="2">The sequence shown here is derived from an EMBL/GenBank/DDBJ whole genome shotgun (WGS) entry which is preliminary data.</text>
</comment>
<evidence type="ECO:0000313" key="2">
    <source>
        <dbReference type="EMBL" id="RCV93784.1"/>
    </source>
</evidence>
<evidence type="ECO:0000256" key="1">
    <source>
        <dbReference type="SAM" id="Phobius"/>
    </source>
</evidence>
<keyword evidence="1" id="KW-0472">Membrane</keyword>
<gene>
    <name evidence="2" type="ORF">DU506_01105</name>
</gene>
<proteinExistence type="predicted"/>
<protein>
    <submittedName>
        <fullName evidence="2">Uncharacterized protein</fullName>
    </submittedName>
</protein>
<organism evidence="2 3">
    <name type="scientific">Vreelandella rituensis</name>
    <dbReference type="NCBI Taxonomy" id="2282306"/>
    <lineage>
        <taxon>Bacteria</taxon>
        <taxon>Pseudomonadati</taxon>
        <taxon>Pseudomonadota</taxon>
        <taxon>Gammaproteobacteria</taxon>
        <taxon>Oceanospirillales</taxon>
        <taxon>Halomonadaceae</taxon>
        <taxon>Vreelandella</taxon>
    </lineage>
</organism>
<accession>A0A368U9Z7</accession>
<keyword evidence="1" id="KW-1133">Transmembrane helix</keyword>
<keyword evidence="3" id="KW-1185">Reference proteome</keyword>
<dbReference type="EMBL" id="QPIJ01000001">
    <property type="protein sequence ID" value="RCV93784.1"/>
    <property type="molecule type" value="Genomic_DNA"/>
</dbReference>
<name>A0A368U9Z7_9GAMM</name>
<reference evidence="2 3" key="1">
    <citation type="submission" date="2018-07" db="EMBL/GenBank/DDBJ databases">
        <title>Halomonas rutogse sp. nov., isolated from Lake TangqianCo on Tibetan Plateau.</title>
        <authorList>
            <person name="Lu H."/>
            <person name="Xing P."/>
            <person name="Wu Q."/>
        </authorList>
    </citation>
    <scope>NUCLEOTIDE SEQUENCE [LARGE SCALE GENOMIC DNA]</scope>
    <source>
        <strain evidence="2 3">TQ8S</strain>
    </source>
</reference>
<dbReference type="AlphaFoldDB" id="A0A368U9Z7"/>